<dbReference type="Proteomes" id="UP000298324">
    <property type="component" value="Unassembled WGS sequence"/>
</dbReference>
<keyword evidence="2" id="KW-1185">Reference proteome</keyword>
<evidence type="ECO:0000313" key="2">
    <source>
        <dbReference type="Proteomes" id="UP000298324"/>
    </source>
</evidence>
<protein>
    <submittedName>
        <fullName evidence="1">Uncharacterized protein</fullName>
    </submittedName>
</protein>
<dbReference type="EMBL" id="QFGA01000001">
    <property type="protein sequence ID" value="TEB08644.1"/>
    <property type="molecule type" value="Genomic_DNA"/>
</dbReference>
<gene>
    <name evidence="1" type="ORF">Psch_02210</name>
</gene>
<accession>A0A4Y7RI31</accession>
<dbReference type="AlphaFoldDB" id="A0A4Y7RI31"/>
<sequence length="32" mass="3695">MKDYIIMPGQVADMIELEDVILISLDYVLQII</sequence>
<evidence type="ECO:0000313" key="1">
    <source>
        <dbReference type="EMBL" id="TEB08644.1"/>
    </source>
</evidence>
<reference evidence="1 2" key="1">
    <citation type="journal article" date="2018" name="Environ. Microbiol.">
        <title>Novel energy conservation strategies and behaviour of Pelotomaculum schinkii driving syntrophic propionate catabolism.</title>
        <authorList>
            <person name="Hidalgo-Ahumada C.A.P."/>
            <person name="Nobu M.K."/>
            <person name="Narihiro T."/>
            <person name="Tamaki H."/>
            <person name="Liu W.T."/>
            <person name="Kamagata Y."/>
            <person name="Stams A.J.M."/>
            <person name="Imachi H."/>
            <person name="Sousa D.Z."/>
        </authorList>
    </citation>
    <scope>NUCLEOTIDE SEQUENCE [LARGE SCALE GENOMIC DNA]</scope>
    <source>
        <strain evidence="1 2">HH</strain>
    </source>
</reference>
<name>A0A4Y7RI31_9FIRM</name>
<organism evidence="1 2">
    <name type="scientific">Pelotomaculum schinkii</name>
    <dbReference type="NCBI Taxonomy" id="78350"/>
    <lineage>
        <taxon>Bacteria</taxon>
        <taxon>Bacillati</taxon>
        <taxon>Bacillota</taxon>
        <taxon>Clostridia</taxon>
        <taxon>Eubacteriales</taxon>
        <taxon>Desulfotomaculaceae</taxon>
        <taxon>Pelotomaculum</taxon>
    </lineage>
</organism>
<comment type="caution">
    <text evidence="1">The sequence shown here is derived from an EMBL/GenBank/DDBJ whole genome shotgun (WGS) entry which is preliminary data.</text>
</comment>
<proteinExistence type="predicted"/>